<reference evidence="3 4" key="1">
    <citation type="submission" date="2016-10" db="EMBL/GenBank/DDBJ databases">
        <authorList>
            <person name="de Groot N.N."/>
        </authorList>
    </citation>
    <scope>NUCLEOTIDE SEQUENCE [LARGE SCALE GENOMIC DNA]</scope>
    <source>
        <strain evidence="3 4">Vu-144</strain>
    </source>
</reference>
<dbReference type="Pfam" id="PF03932">
    <property type="entry name" value="CutC"/>
    <property type="match status" value="1"/>
</dbReference>
<dbReference type="EMBL" id="FNQY01000006">
    <property type="protein sequence ID" value="SEA03064.1"/>
    <property type="molecule type" value="Genomic_DNA"/>
</dbReference>
<organism evidence="3 4">
    <name type="scientific">Arachidicoccus rhizosphaerae</name>
    <dbReference type="NCBI Taxonomy" id="551991"/>
    <lineage>
        <taxon>Bacteria</taxon>
        <taxon>Pseudomonadati</taxon>
        <taxon>Bacteroidota</taxon>
        <taxon>Chitinophagia</taxon>
        <taxon>Chitinophagales</taxon>
        <taxon>Chitinophagaceae</taxon>
        <taxon>Arachidicoccus</taxon>
    </lineage>
</organism>
<dbReference type="PANTHER" id="PTHR12598:SF0">
    <property type="entry name" value="COPPER HOMEOSTASIS PROTEIN CUTC HOMOLOG"/>
    <property type="match status" value="1"/>
</dbReference>
<dbReference type="RefSeq" id="WP_091395746.1">
    <property type="nucleotide sequence ID" value="NZ_FNQY01000006.1"/>
</dbReference>
<dbReference type="InterPro" id="IPR005627">
    <property type="entry name" value="CutC-like"/>
</dbReference>
<keyword evidence="2" id="KW-0963">Cytoplasm</keyword>
<name>A0A1H3XWT4_9BACT</name>
<dbReference type="AlphaFoldDB" id="A0A1H3XWT4"/>
<protein>
    <recommendedName>
        <fullName evidence="2">PF03932 family protein CutC</fullName>
    </recommendedName>
</protein>
<dbReference type="Gene3D" id="3.20.20.380">
    <property type="entry name" value="Copper homeostasis (CutC) domain"/>
    <property type="match status" value="1"/>
</dbReference>
<comment type="subcellular location">
    <subcellularLocation>
        <location evidence="2">Cytoplasm</location>
    </subcellularLocation>
</comment>
<dbReference type="HAMAP" id="MF_00795">
    <property type="entry name" value="CutC"/>
    <property type="match status" value="1"/>
</dbReference>
<accession>A0A1H3XWT4</accession>
<proteinExistence type="inferred from homology"/>
<comment type="similarity">
    <text evidence="1 2">Belongs to the CutC family.</text>
</comment>
<dbReference type="InterPro" id="IPR036822">
    <property type="entry name" value="CutC-like_dom_sf"/>
</dbReference>
<evidence type="ECO:0000256" key="2">
    <source>
        <dbReference type="HAMAP-Rule" id="MF_00795"/>
    </source>
</evidence>
<gene>
    <name evidence="2" type="primary">cutC</name>
    <name evidence="3" type="ORF">SAMN05192529_106135</name>
</gene>
<keyword evidence="4" id="KW-1185">Reference proteome</keyword>
<evidence type="ECO:0000313" key="4">
    <source>
        <dbReference type="Proteomes" id="UP000199041"/>
    </source>
</evidence>
<dbReference type="Proteomes" id="UP000199041">
    <property type="component" value="Unassembled WGS sequence"/>
</dbReference>
<dbReference type="SUPFAM" id="SSF110395">
    <property type="entry name" value="CutC-like"/>
    <property type="match status" value="1"/>
</dbReference>
<sequence>MLLEVAVFNIQSALLAEKAGADRLELCENPKEGGTTPSYGTLKTVIEKVGIPAFPIIRPRGGDFLYDEPSYEVIKKDVLLCKELGFKGAVTGLLNRDGTVDMERTSRLVELSYPLEITFHRAFDRAKDPLTVMQDLIKCGCTRILTSGQHPSVVEGIDLIKKLIKAAGDQIIILPGSGVRSATIGMLKDAGAREFHSSARRTALSKMEFTVPSMQETLNSLIVDEQEIRAMKQLISE</sequence>
<dbReference type="GO" id="GO:0005737">
    <property type="term" value="C:cytoplasm"/>
    <property type="evidence" value="ECO:0007669"/>
    <property type="project" value="UniProtKB-SubCell"/>
</dbReference>
<dbReference type="STRING" id="551991.SAMN05192529_106135"/>
<dbReference type="FunFam" id="3.20.20.380:FF:000001">
    <property type="entry name" value="Copper homeostasis protein CutC"/>
    <property type="match status" value="1"/>
</dbReference>
<evidence type="ECO:0000256" key="1">
    <source>
        <dbReference type="ARBA" id="ARBA00007768"/>
    </source>
</evidence>
<evidence type="ECO:0000313" key="3">
    <source>
        <dbReference type="EMBL" id="SEA03064.1"/>
    </source>
</evidence>
<dbReference type="GO" id="GO:0005507">
    <property type="term" value="F:copper ion binding"/>
    <property type="evidence" value="ECO:0007669"/>
    <property type="project" value="TreeGrafter"/>
</dbReference>
<comment type="caution">
    <text evidence="2">Once thought to be involved in copper homeostasis, experiments in E.coli have shown this is not the case.</text>
</comment>
<dbReference type="OrthoDB" id="9815677at2"/>
<dbReference type="PANTHER" id="PTHR12598">
    <property type="entry name" value="COPPER HOMEOSTASIS PROTEIN CUTC"/>
    <property type="match status" value="1"/>
</dbReference>